<reference evidence="1 2" key="1">
    <citation type="journal article" date="2018" name="Front. Plant Sci.">
        <title>Red Clover (Trifolium pratense) and Zigzag Clover (T. medium) - A Picture of Genomic Similarities and Differences.</title>
        <authorList>
            <person name="Dluhosova J."/>
            <person name="Istvanek J."/>
            <person name="Nedelnik J."/>
            <person name="Repkova J."/>
        </authorList>
    </citation>
    <scope>NUCLEOTIDE SEQUENCE [LARGE SCALE GENOMIC DNA]</scope>
    <source>
        <strain evidence="2">cv. 10/8</strain>
        <tissue evidence="1">Leaf</tissue>
    </source>
</reference>
<sequence>EKQPDIGVVAPSNWSSLWWISALPKARHTVWRV</sequence>
<feature type="non-terminal residue" evidence="1">
    <location>
        <position position="1"/>
    </location>
</feature>
<name>A0A392VHN7_9FABA</name>
<dbReference type="AlphaFoldDB" id="A0A392VHN7"/>
<protein>
    <submittedName>
        <fullName evidence="1">Uncharacterized protein</fullName>
    </submittedName>
</protein>
<organism evidence="1 2">
    <name type="scientific">Trifolium medium</name>
    <dbReference type="NCBI Taxonomy" id="97028"/>
    <lineage>
        <taxon>Eukaryota</taxon>
        <taxon>Viridiplantae</taxon>
        <taxon>Streptophyta</taxon>
        <taxon>Embryophyta</taxon>
        <taxon>Tracheophyta</taxon>
        <taxon>Spermatophyta</taxon>
        <taxon>Magnoliopsida</taxon>
        <taxon>eudicotyledons</taxon>
        <taxon>Gunneridae</taxon>
        <taxon>Pentapetalae</taxon>
        <taxon>rosids</taxon>
        <taxon>fabids</taxon>
        <taxon>Fabales</taxon>
        <taxon>Fabaceae</taxon>
        <taxon>Papilionoideae</taxon>
        <taxon>50 kb inversion clade</taxon>
        <taxon>NPAAA clade</taxon>
        <taxon>Hologalegina</taxon>
        <taxon>IRL clade</taxon>
        <taxon>Trifolieae</taxon>
        <taxon>Trifolium</taxon>
    </lineage>
</organism>
<dbReference type="Proteomes" id="UP000265520">
    <property type="component" value="Unassembled WGS sequence"/>
</dbReference>
<comment type="caution">
    <text evidence="1">The sequence shown here is derived from an EMBL/GenBank/DDBJ whole genome shotgun (WGS) entry which is preliminary data.</text>
</comment>
<evidence type="ECO:0000313" key="2">
    <source>
        <dbReference type="Proteomes" id="UP000265520"/>
    </source>
</evidence>
<dbReference type="EMBL" id="LXQA011178851">
    <property type="protein sequence ID" value="MCI87908.1"/>
    <property type="molecule type" value="Genomic_DNA"/>
</dbReference>
<proteinExistence type="predicted"/>
<keyword evidence="2" id="KW-1185">Reference proteome</keyword>
<accession>A0A392VHN7</accession>
<evidence type="ECO:0000313" key="1">
    <source>
        <dbReference type="EMBL" id="MCI87908.1"/>
    </source>
</evidence>